<feature type="modified residue" description="N6-(pyridoxal phosphate)lysine" evidence="3">
    <location>
        <position position="43"/>
    </location>
</feature>
<dbReference type="InterPro" id="IPR022644">
    <property type="entry name" value="De-COase2_N"/>
</dbReference>
<name>A0A9D1YMF7_9FIRM</name>
<sequence>MQNTTLNTPYFHILETDLDRDVSLLKQSLTDSWGNWIVGYSVKTNSLPWLLCYMKEQGFYAEIVSDTEYRLAKRLGFPDSHMIYNGPVKDRQIFTDILLAGGLVNLDSSEEPQWLSELSARFPDRLFSVGVRVNCDIASLCPEEVLVEEEGGRFGYCYENGALAGVIRALNALPNVRLAGLHLHSSTQSRTVNVYAALARMAAKIAREYDLKLSYVDMGGGYFGGRDDKPDYRDYFPAICRELCAVFDPRETVLIAEPGVSLISRATTFATSVLDVKHIRDHVFLVTDGSRTNLNPLVTRHVYPHHIEYADAPEGRPTVKSQWVTGFTCMEYDRLFEIKDGPALKKGDRIIYDTAGGYTMCLNPLFIHYFPPVWVTKRDGSLFKARDQWDVEEFLQKNHVEGEMLHE</sequence>
<proteinExistence type="predicted"/>
<comment type="caution">
    <text evidence="5">The sequence shown here is derived from an EMBL/GenBank/DDBJ whole genome shotgun (WGS) entry which is preliminary data.</text>
</comment>
<dbReference type="Proteomes" id="UP000824007">
    <property type="component" value="Unassembled WGS sequence"/>
</dbReference>
<dbReference type="GO" id="GO:0009089">
    <property type="term" value="P:lysine biosynthetic process via diaminopimelate"/>
    <property type="evidence" value="ECO:0007669"/>
    <property type="project" value="TreeGrafter"/>
</dbReference>
<dbReference type="PANTHER" id="PTHR43727">
    <property type="entry name" value="DIAMINOPIMELATE DECARBOXYLASE"/>
    <property type="match status" value="1"/>
</dbReference>
<reference evidence="5" key="1">
    <citation type="journal article" date="2021" name="PeerJ">
        <title>Extensive microbial diversity within the chicken gut microbiome revealed by metagenomics and culture.</title>
        <authorList>
            <person name="Gilroy R."/>
            <person name="Ravi A."/>
            <person name="Getino M."/>
            <person name="Pursley I."/>
            <person name="Horton D.L."/>
            <person name="Alikhan N.F."/>
            <person name="Baker D."/>
            <person name="Gharbi K."/>
            <person name="Hall N."/>
            <person name="Watson M."/>
            <person name="Adriaenssens E.M."/>
            <person name="Foster-Nyarko E."/>
            <person name="Jarju S."/>
            <person name="Secka A."/>
            <person name="Antonio M."/>
            <person name="Oren A."/>
            <person name="Chaudhuri R.R."/>
            <person name="La Ragione R."/>
            <person name="Hildebrand F."/>
            <person name="Pallen M.J."/>
        </authorList>
    </citation>
    <scope>NUCLEOTIDE SEQUENCE</scope>
    <source>
        <strain evidence="5">ChiSxjej3B15-24422</strain>
    </source>
</reference>
<dbReference type="PANTHER" id="PTHR43727:SF3">
    <property type="entry name" value="GROUP IV DECARBOXYLASE"/>
    <property type="match status" value="1"/>
</dbReference>
<evidence type="ECO:0000313" key="5">
    <source>
        <dbReference type="EMBL" id="HIY59600.1"/>
    </source>
</evidence>
<keyword evidence="2 3" id="KW-0663">Pyridoxal phosphate</keyword>
<dbReference type="SUPFAM" id="SSF50621">
    <property type="entry name" value="Alanine racemase C-terminal domain-like"/>
    <property type="match status" value="1"/>
</dbReference>
<dbReference type="Pfam" id="PF02784">
    <property type="entry name" value="Orn_Arg_deC_N"/>
    <property type="match status" value="1"/>
</dbReference>
<dbReference type="InterPro" id="IPR000183">
    <property type="entry name" value="Orn/DAP/Arg_de-COase"/>
</dbReference>
<evidence type="ECO:0000313" key="6">
    <source>
        <dbReference type="Proteomes" id="UP000824007"/>
    </source>
</evidence>
<organism evidence="5 6">
    <name type="scientific">Candidatus Eisenbergiella pullistercoris</name>
    <dbReference type="NCBI Taxonomy" id="2838555"/>
    <lineage>
        <taxon>Bacteria</taxon>
        <taxon>Bacillati</taxon>
        <taxon>Bacillota</taxon>
        <taxon>Clostridia</taxon>
        <taxon>Lachnospirales</taxon>
        <taxon>Lachnospiraceae</taxon>
        <taxon>Eisenbergiella</taxon>
    </lineage>
</organism>
<dbReference type="PRINTS" id="PR01179">
    <property type="entry name" value="ODADCRBXLASE"/>
</dbReference>
<gene>
    <name evidence="5" type="ORF">H9831_02795</name>
</gene>
<feature type="active site" description="Proton donor" evidence="3">
    <location>
        <position position="329"/>
    </location>
</feature>
<dbReference type="GO" id="GO:0008836">
    <property type="term" value="F:diaminopimelate decarboxylase activity"/>
    <property type="evidence" value="ECO:0007669"/>
    <property type="project" value="TreeGrafter"/>
</dbReference>
<evidence type="ECO:0000256" key="2">
    <source>
        <dbReference type="ARBA" id="ARBA00022898"/>
    </source>
</evidence>
<dbReference type="Gene3D" id="3.20.20.10">
    <property type="entry name" value="Alanine racemase"/>
    <property type="match status" value="1"/>
</dbReference>
<dbReference type="InterPro" id="IPR029066">
    <property type="entry name" value="PLP-binding_barrel"/>
</dbReference>
<evidence type="ECO:0000256" key="3">
    <source>
        <dbReference type="PIRSR" id="PIRSR600183-50"/>
    </source>
</evidence>
<evidence type="ECO:0000256" key="1">
    <source>
        <dbReference type="ARBA" id="ARBA00001933"/>
    </source>
</evidence>
<dbReference type="Gene3D" id="2.40.37.10">
    <property type="entry name" value="Lyase, Ornithine Decarboxylase, Chain A, domain 1"/>
    <property type="match status" value="1"/>
</dbReference>
<comment type="cofactor">
    <cofactor evidence="1 3">
        <name>pyridoxal 5'-phosphate</name>
        <dbReference type="ChEBI" id="CHEBI:597326"/>
    </cofactor>
</comment>
<dbReference type="EMBL" id="DXDD01000036">
    <property type="protein sequence ID" value="HIY59600.1"/>
    <property type="molecule type" value="Genomic_DNA"/>
</dbReference>
<feature type="domain" description="Orn/DAP/Arg decarboxylase 2 N-terminal" evidence="4">
    <location>
        <begin position="33"/>
        <end position="262"/>
    </location>
</feature>
<dbReference type="SUPFAM" id="SSF51419">
    <property type="entry name" value="PLP-binding barrel"/>
    <property type="match status" value="1"/>
</dbReference>
<reference evidence="5" key="2">
    <citation type="submission" date="2021-04" db="EMBL/GenBank/DDBJ databases">
        <authorList>
            <person name="Gilroy R."/>
        </authorList>
    </citation>
    <scope>NUCLEOTIDE SEQUENCE</scope>
    <source>
        <strain evidence="5">ChiSxjej3B15-24422</strain>
    </source>
</reference>
<accession>A0A9D1YMF7</accession>
<evidence type="ECO:0000259" key="4">
    <source>
        <dbReference type="Pfam" id="PF02784"/>
    </source>
</evidence>
<protein>
    <submittedName>
        <fullName evidence="5">Pyridoxal-dependent decarboxylase</fullName>
    </submittedName>
</protein>
<dbReference type="InterPro" id="IPR009006">
    <property type="entry name" value="Ala_racemase/Decarboxylase_C"/>
</dbReference>
<dbReference type="AlphaFoldDB" id="A0A9D1YMF7"/>